<dbReference type="Proteomes" id="UP000035682">
    <property type="component" value="Unplaced"/>
</dbReference>
<dbReference type="RefSeq" id="XP_024504924.1">
    <property type="nucleotide sequence ID" value="XM_024651225.1"/>
</dbReference>
<feature type="coiled-coil region" evidence="1">
    <location>
        <begin position="275"/>
        <end position="323"/>
    </location>
</feature>
<dbReference type="WormBase" id="SRAE_2000040000">
    <property type="protein sequence ID" value="SRP06643"/>
    <property type="gene ID" value="WBGene00260594"/>
</dbReference>
<dbReference type="GeneID" id="36378088"/>
<dbReference type="EMBL" id="LN609529">
    <property type="protein sequence ID" value="CEF65724.1"/>
    <property type="molecule type" value="Genomic_DNA"/>
</dbReference>
<evidence type="ECO:0000313" key="5">
    <source>
        <dbReference type="WormBase" id="SRAE_2000040000"/>
    </source>
</evidence>
<evidence type="ECO:0000313" key="4">
    <source>
        <dbReference type="WBParaSite" id="SRAE_2000040000.1"/>
    </source>
</evidence>
<evidence type="ECO:0000313" key="2">
    <source>
        <dbReference type="EMBL" id="CEF65724.1"/>
    </source>
</evidence>
<dbReference type="AlphaFoldDB" id="A0A090MXN1"/>
<proteinExistence type="predicted"/>
<feature type="coiled-coil region" evidence="1">
    <location>
        <begin position="98"/>
        <end position="139"/>
    </location>
</feature>
<keyword evidence="3" id="KW-1185">Reference proteome</keyword>
<evidence type="ECO:0000256" key="1">
    <source>
        <dbReference type="SAM" id="Coils"/>
    </source>
</evidence>
<reference evidence="4" key="2">
    <citation type="submission" date="2020-12" db="UniProtKB">
        <authorList>
            <consortium name="WormBaseParasite"/>
        </authorList>
    </citation>
    <scope>IDENTIFICATION</scope>
</reference>
<name>A0A090MXN1_STRRB</name>
<keyword evidence="1" id="KW-0175">Coiled coil</keyword>
<dbReference type="CTD" id="36378088"/>
<reference evidence="2 3" key="1">
    <citation type="submission" date="2014-09" db="EMBL/GenBank/DDBJ databases">
        <authorList>
            <person name="Martin A.A."/>
        </authorList>
    </citation>
    <scope>NUCLEOTIDE SEQUENCE</scope>
    <source>
        <strain evidence="3">ED321</strain>
        <strain evidence="2">ED321 Heterogonic</strain>
    </source>
</reference>
<accession>A0A090MXN1</accession>
<evidence type="ECO:0000313" key="3">
    <source>
        <dbReference type="Proteomes" id="UP000035682"/>
    </source>
</evidence>
<protein>
    <submittedName>
        <fullName evidence="2 4">Uncharacterized protein</fullName>
    </submittedName>
</protein>
<gene>
    <name evidence="2 4 5" type="ORF">SRAE_2000040000</name>
</gene>
<organism evidence="2">
    <name type="scientific">Strongyloides ratti</name>
    <name type="common">Parasitic roundworm</name>
    <dbReference type="NCBI Taxonomy" id="34506"/>
    <lineage>
        <taxon>Eukaryota</taxon>
        <taxon>Metazoa</taxon>
        <taxon>Ecdysozoa</taxon>
        <taxon>Nematoda</taxon>
        <taxon>Chromadorea</taxon>
        <taxon>Rhabditida</taxon>
        <taxon>Tylenchina</taxon>
        <taxon>Panagrolaimomorpha</taxon>
        <taxon>Strongyloidoidea</taxon>
        <taxon>Strongyloididae</taxon>
        <taxon>Strongyloides</taxon>
    </lineage>
</organism>
<dbReference type="WBParaSite" id="SRAE_2000040000.1">
    <property type="protein sequence ID" value="SRAE_2000040000.1"/>
    <property type="gene ID" value="WBGene00260594"/>
</dbReference>
<sequence length="339" mass="38034">MPADENAGSSIYQRQLTSIQQKSGSSYKPFSISQHVTNENNSLEDINDFNDNVGPSSICIETDITIPIDVEETTETITGDALSIACLKKMVDHYKGLVNRTREEIDQKKEIVLNLENQLEEAKNARDEFFDELQSLLNDGEEDNNSHDNYFVFFLNLFLCSNHFYIPLTKKMIRSKDRSELKVTQNTNLIGVKGSINKKENIFKNSSCGSFKTGKIQNIVSLAKSSSIDCGLKNDLGGKSTSSTSCGTQTGLTMTSIKYTEEEKLKDMFSEDVSVNYLLNQVNSLEKSYNSLLEESFQLDITIDELNDSMAEVKKEMEAAVAIFNEAMLDEEESEADQE</sequence>